<dbReference type="EMBL" id="FNEB01000002">
    <property type="protein sequence ID" value="SDI39127.1"/>
    <property type="molecule type" value="Genomic_DNA"/>
</dbReference>
<dbReference type="PROSITE" id="PS00868">
    <property type="entry name" value="CYS_MET_METAB_PP"/>
    <property type="match status" value="1"/>
</dbReference>
<feature type="modified residue" description="N6-(pyridoxal phosphate)lysine" evidence="8">
    <location>
        <position position="208"/>
    </location>
</feature>
<keyword evidence="11" id="KW-1185">Reference proteome</keyword>
<evidence type="ECO:0000256" key="2">
    <source>
        <dbReference type="ARBA" id="ARBA00008667"/>
    </source>
</evidence>
<dbReference type="GO" id="GO:0009086">
    <property type="term" value="P:methionine biosynthetic process"/>
    <property type="evidence" value="ECO:0007669"/>
    <property type="project" value="UniProtKB-ARBA"/>
</dbReference>
<evidence type="ECO:0000256" key="5">
    <source>
        <dbReference type="ARBA" id="ARBA00022898"/>
    </source>
</evidence>
<dbReference type="PANTHER" id="PTHR11808">
    <property type="entry name" value="TRANS-SULFURATION ENZYME FAMILY MEMBER"/>
    <property type="match status" value="1"/>
</dbReference>
<dbReference type="GO" id="GO:0005737">
    <property type="term" value="C:cytoplasm"/>
    <property type="evidence" value="ECO:0007669"/>
    <property type="project" value="TreeGrafter"/>
</dbReference>
<dbReference type="RefSeq" id="WP_090027877.1">
    <property type="nucleotide sequence ID" value="NZ_FNEB01000002.1"/>
</dbReference>
<evidence type="ECO:0000256" key="4">
    <source>
        <dbReference type="ARBA" id="ARBA00019040"/>
    </source>
</evidence>
<dbReference type="FunFam" id="3.90.1150.10:FF:000033">
    <property type="entry name" value="Cystathionine gamma-synthase"/>
    <property type="match status" value="1"/>
</dbReference>
<dbReference type="PANTHER" id="PTHR11808:SF80">
    <property type="entry name" value="CYSTATHIONINE GAMMA-LYASE"/>
    <property type="match status" value="1"/>
</dbReference>
<evidence type="ECO:0000313" key="10">
    <source>
        <dbReference type="EMBL" id="SDI39127.1"/>
    </source>
</evidence>
<reference evidence="10 11" key="1">
    <citation type="submission" date="2016-10" db="EMBL/GenBank/DDBJ databases">
        <authorList>
            <person name="de Groot N.N."/>
        </authorList>
    </citation>
    <scope>NUCLEOTIDE SEQUENCE [LARGE SCALE GENOMIC DNA]</scope>
    <source>
        <strain evidence="10 11">DSM 28010</strain>
    </source>
</reference>
<dbReference type="GO" id="GO:0018826">
    <property type="term" value="F:methionine gamma-lyase activity"/>
    <property type="evidence" value="ECO:0007669"/>
    <property type="project" value="UniProtKB-EC"/>
</dbReference>
<dbReference type="NCBIfam" id="NF005695">
    <property type="entry name" value="PRK07503.1"/>
    <property type="match status" value="1"/>
</dbReference>
<name>A0A1G8K6X7_9RHOB</name>
<accession>A0A1G8K6X7</accession>
<evidence type="ECO:0000256" key="3">
    <source>
        <dbReference type="ARBA" id="ARBA00012222"/>
    </source>
</evidence>
<dbReference type="EC" id="4.4.1.11" evidence="3"/>
<dbReference type="STRING" id="490829.SAMN05421850_102425"/>
<dbReference type="Gene3D" id="3.90.1150.10">
    <property type="entry name" value="Aspartate Aminotransferase, domain 1"/>
    <property type="match status" value="1"/>
</dbReference>
<dbReference type="InterPro" id="IPR000277">
    <property type="entry name" value="Cys/Met-Metab_PyrdxlP-dep_enz"/>
</dbReference>
<dbReference type="GO" id="GO:0019346">
    <property type="term" value="P:transsulfuration"/>
    <property type="evidence" value="ECO:0007669"/>
    <property type="project" value="InterPro"/>
</dbReference>
<evidence type="ECO:0000256" key="8">
    <source>
        <dbReference type="PIRSR" id="PIRSR001434-2"/>
    </source>
</evidence>
<proteinExistence type="inferred from homology"/>
<protein>
    <recommendedName>
        <fullName evidence="4">L-methionine gamma-lyase</fullName>
        <ecNumber evidence="3">4.4.1.11</ecNumber>
    </recommendedName>
</protein>
<dbReference type="GO" id="GO:0030170">
    <property type="term" value="F:pyridoxal phosphate binding"/>
    <property type="evidence" value="ECO:0007669"/>
    <property type="project" value="InterPro"/>
</dbReference>
<evidence type="ECO:0000256" key="9">
    <source>
        <dbReference type="RuleBase" id="RU362118"/>
    </source>
</evidence>
<dbReference type="OrthoDB" id="9805807at2"/>
<comment type="catalytic activity">
    <reaction evidence="7">
        <text>L-methionine + H2O = methanethiol + 2-oxobutanoate + NH4(+)</text>
        <dbReference type="Rhea" id="RHEA:23800"/>
        <dbReference type="ChEBI" id="CHEBI:15377"/>
        <dbReference type="ChEBI" id="CHEBI:16007"/>
        <dbReference type="ChEBI" id="CHEBI:16763"/>
        <dbReference type="ChEBI" id="CHEBI:28938"/>
        <dbReference type="ChEBI" id="CHEBI:57844"/>
        <dbReference type="EC" id="4.4.1.11"/>
    </reaction>
</comment>
<gene>
    <name evidence="10" type="ORF">SAMN05421850_102425</name>
</gene>
<dbReference type="InterPro" id="IPR015424">
    <property type="entry name" value="PyrdxlP-dep_Trfase"/>
</dbReference>
<dbReference type="SUPFAM" id="SSF53383">
    <property type="entry name" value="PLP-dependent transferases"/>
    <property type="match status" value="1"/>
</dbReference>
<dbReference type="InterPro" id="IPR015422">
    <property type="entry name" value="PyrdxlP-dep_Trfase_small"/>
</dbReference>
<dbReference type="PIRSF" id="PIRSF001434">
    <property type="entry name" value="CGS"/>
    <property type="match status" value="1"/>
</dbReference>
<dbReference type="NCBIfam" id="TIGR01328">
    <property type="entry name" value="met_gam_lyase"/>
    <property type="match status" value="1"/>
</dbReference>
<dbReference type="Gene3D" id="3.40.640.10">
    <property type="entry name" value="Type I PLP-dependent aspartate aminotransferase-like (Major domain)"/>
    <property type="match status" value="1"/>
</dbReference>
<dbReference type="Proteomes" id="UP000199340">
    <property type="component" value="Unassembled WGS sequence"/>
</dbReference>
<comment type="cofactor">
    <cofactor evidence="1 9">
        <name>pyridoxal 5'-phosphate</name>
        <dbReference type="ChEBI" id="CHEBI:597326"/>
    </cofactor>
</comment>
<comment type="similarity">
    <text evidence="2">Belongs to the trans-sulfuration enzymes family. L-methionine gamma-lyase subfamily.</text>
</comment>
<evidence type="ECO:0000313" key="11">
    <source>
        <dbReference type="Proteomes" id="UP000199340"/>
    </source>
</evidence>
<sequence>MPKTPGFATRAIHLGYDPMDHDGALTPPLHLTSTFAFETAEAGGEVFSGEREGHVYSRISNPTLDLLERRIASLEGAEAGLALASGMGAITSVLWTLLSPGDEVIVDKTLYGCTFAFMHHGLRKFGITITHVDLTDPANLSAAMSDRTRVVFFETPANPNMRLVDIEAVATIAHAGNAIVVVDNTYATPYLTRPIALGADLVVHSATKYLGGHGDLVAGVVVGRAEVISEIRLVGMKDMTGSVMAPFNAMLLLRGLKTLALRMERHCASARIVAEWLEGHPQVAAVHYPGLESFGQHALAKRQMALPGAMIAFELKGGLEDGRRMMNGLRLIARAVSLGDAETLIQHPASMTHSTYTPEERAEHGISDGLIRLSVGLEDVSDILDDLDGALSPARTLRRA</sequence>
<dbReference type="CDD" id="cd00614">
    <property type="entry name" value="CGS_like"/>
    <property type="match status" value="1"/>
</dbReference>
<evidence type="ECO:0000256" key="7">
    <source>
        <dbReference type="ARBA" id="ARBA00049180"/>
    </source>
</evidence>
<keyword evidence="6 10" id="KW-0456">Lyase</keyword>
<organism evidence="10 11">
    <name type="scientific">Lutimaribacter saemankumensis</name>
    <dbReference type="NCBI Taxonomy" id="490829"/>
    <lineage>
        <taxon>Bacteria</taxon>
        <taxon>Pseudomonadati</taxon>
        <taxon>Pseudomonadota</taxon>
        <taxon>Alphaproteobacteria</taxon>
        <taxon>Rhodobacterales</taxon>
        <taxon>Roseobacteraceae</taxon>
        <taxon>Lutimaribacter</taxon>
    </lineage>
</organism>
<dbReference type="FunFam" id="3.40.640.10:FF:000046">
    <property type="entry name" value="Cystathionine gamma-lyase"/>
    <property type="match status" value="1"/>
</dbReference>
<dbReference type="InterPro" id="IPR006237">
    <property type="entry name" value="L-Met_gamma_lys"/>
</dbReference>
<dbReference type="Pfam" id="PF01053">
    <property type="entry name" value="Cys_Met_Meta_PP"/>
    <property type="match status" value="1"/>
</dbReference>
<evidence type="ECO:0000256" key="1">
    <source>
        <dbReference type="ARBA" id="ARBA00001933"/>
    </source>
</evidence>
<evidence type="ECO:0000256" key="6">
    <source>
        <dbReference type="ARBA" id="ARBA00023239"/>
    </source>
</evidence>
<keyword evidence="5 8" id="KW-0663">Pyridoxal phosphate</keyword>
<dbReference type="InterPro" id="IPR054542">
    <property type="entry name" value="Cys_met_metab_PP"/>
</dbReference>
<dbReference type="InterPro" id="IPR015421">
    <property type="entry name" value="PyrdxlP-dep_Trfase_major"/>
</dbReference>
<dbReference type="AlphaFoldDB" id="A0A1G8K6X7"/>